<dbReference type="PANTHER" id="PTHR21514:SF0">
    <property type="entry name" value="AP-4 COMPLEX ACCESSORY SUBUNIT TEPSIN"/>
    <property type="match status" value="1"/>
</dbReference>
<gene>
    <name evidence="1" type="ORF">TorRG33x02_027620</name>
</gene>
<protein>
    <submittedName>
        <fullName evidence="1">ENTH/VHS</fullName>
    </submittedName>
</protein>
<organism evidence="1 2">
    <name type="scientific">Trema orientale</name>
    <name type="common">Charcoal tree</name>
    <name type="synonym">Celtis orientalis</name>
    <dbReference type="NCBI Taxonomy" id="63057"/>
    <lineage>
        <taxon>Eukaryota</taxon>
        <taxon>Viridiplantae</taxon>
        <taxon>Streptophyta</taxon>
        <taxon>Embryophyta</taxon>
        <taxon>Tracheophyta</taxon>
        <taxon>Spermatophyta</taxon>
        <taxon>Magnoliopsida</taxon>
        <taxon>eudicotyledons</taxon>
        <taxon>Gunneridae</taxon>
        <taxon>Pentapetalae</taxon>
        <taxon>rosids</taxon>
        <taxon>fabids</taxon>
        <taxon>Rosales</taxon>
        <taxon>Cannabaceae</taxon>
        <taxon>Trema</taxon>
    </lineage>
</organism>
<dbReference type="GO" id="GO:0032588">
    <property type="term" value="C:trans-Golgi network membrane"/>
    <property type="evidence" value="ECO:0007669"/>
    <property type="project" value="TreeGrafter"/>
</dbReference>
<dbReference type="InParanoid" id="A0A2P5FUJ6"/>
<dbReference type="PANTHER" id="PTHR21514">
    <property type="entry name" value="AP-4 COMPLEX ACCESSORY SUBUNIT TEPSIN"/>
    <property type="match status" value="1"/>
</dbReference>
<dbReference type="InterPro" id="IPR039273">
    <property type="entry name" value="TEPSIN"/>
</dbReference>
<dbReference type="EMBL" id="JXTC01000008">
    <property type="protein sequence ID" value="POO01455.1"/>
    <property type="molecule type" value="Genomic_DNA"/>
</dbReference>
<dbReference type="AlphaFoldDB" id="A0A2P5FUJ6"/>
<comment type="caution">
    <text evidence="1">The sequence shown here is derived from an EMBL/GenBank/DDBJ whole genome shotgun (WGS) entry which is preliminary data.</text>
</comment>
<dbReference type="Proteomes" id="UP000237000">
    <property type="component" value="Unassembled WGS sequence"/>
</dbReference>
<proteinExistence type="predicted"/>
<evidence type="ECO:0000313" key="1">
    <source>
        <dbReference type="EMBL" id="POO01455.1"/>
    </source>
</evidence>
<name>A0A2P5FUJ6_TREOI</name>
<dbReference type="InterPro" id="IPR008942">
    <property type="entry name" value="ENTH_VHS"/>
</dbReference>
<reference evidence="2" key="1">
    <citation type="submission" date="2016-06" db="EMBL/GenBank/DDBJ databases">
        <title>Parallel loss of symbiosis genes in relatives of nitrogen-fixing non-legume Parasponia.</title>
        <authorList>
            <person name="Van Velzen R."/>
            <person name="Holmer R."/>
            <person name="Bu F."/>
            <person name="Rutten L."/>
            <person name="Van Zeijl A."/>
            <person name="Liu W."/>
            <person name="Santuari L."/>
            <person name="Cao Q."/>
            <person name="Sharma T."/>
            <person name="Shen D."/>
            <person name="Roswanjaya Y."/>
            <person name="Wardhani T."/>
            <person name="Kalhor M.S."/>
            <person name="Jansen J."/>
            <person name="Van den Hoogen J."/>
            <person name="Gungor B."/>
            <person name="Hartog M."/>
            <person name="Hontelez J."/>
            <person name="Verver J."/>
            <person name="Yang W.-C."/>
            <person name="Schijlen E."/>
            <person name="Repin R."/>
            <person name="Schilthuizen M."/>
            <person name="Schranz E."/>
            <person name="Heidstra R."/>
            <person name="Miyata K."/>
            <person name="Fedorova E."/>
            <person name="Kohlen W."/>
            <person name="Bisseling T."/>
            <person name="Smit S."/>
            <person name="Geurts R."/>
        </authorList>
    </citation>
    <scope>NUCLEOTIDE SEQUENCE [LARGE SCALE GENOMIC DNA]</scope>
    <source>
        <strain evidence="2">cv. RG33-2</strain>
    </source>
</reference>
<dbReference type="STRING" id="63057.A0A2P5FUJ6"/>
<dbReference type="Gene3D" id="1.25.40.90">
    <property type="match status" value="1"/>
</dbReference>
<sequence length="68" mass="7920">MELRPTKTRSQISSNCKAKALRLIKYVMGKSGVEFRRKMQRHSVDVCQLFHYKGQLDPLKEDALNKVL</sequence>
<dbReference type="OrthoDB" id="118154at2759"/>
<keyword evidence="2" id="KW-1185">Reference proteome</keyword>
<accession>A0A2P5FUJ6</accession>
<evidence type="ECO:0000313" key="2">
    <source>
        <dbReference type="Proteomes" id="UP000237000"/>
    </source>
</evidence>